<organism evidence="5 6">
    <name type="scientific">Fermentimonas caenicola</name>
    <dbReference type="NCBI Taxonomy" id="1562970"/>
    <lineage>
        <taxon>Bacteria</taxon>
        <taxon>Pseudomonadati</taxon>
        <taxon>Bacteroidota</taxon>
        <taxon>Bacteroidia</taxon>
        <taxon>Bacteroidales</taxon>
        <taxon>Dysgonomonadaceae</taxon>
        <taxon>Fermentimonas</taxon>
    </lineage>
</organism>
<evidence type="ECO:0000256" key="2">
    <source>
        <dbReference type="ARBA" id="ARBA00022729"/>
    </source>
</evidence>
<dbReference type="STRING" id="1562970.ING2E5B_2037"/>
<comment type="similarity">
    <text evidence="1">Belongs to the Skp family.</text>
</comment>
<accession>A0A098C2V9</accession>
<evidence type="ECO:0000256" key="4">
    <source>
        <dbReference type="SAM" id="SignalP"/>
    </source>
</evidence>
<dbReference type="OrthoDB" id="9788552at2"/>
<reference evidence="5 6" key="1">
    <citation type="submission" date="2014-08" db="EMBL/GenBank/DDBJ databases">
        <authorList>
            <person name="Wibberg D."/>
        </authorList>
    </citation>
    <scope>NUCLEOTIDE SEQUENCE [LARGE SCALE GENOMIC DNA]</scope>
    <source>
        <strain evidence="6">ING2-E5B</strain>
    </source>
</reference>
<dbReference type="GO" id="GO:0051082">
    <property type="term" value="F:unfolded protein binding"/>
    <property type="evidence" value="ECO:0007669"/>
    <property type="project" value="InterPro"/>
</dbReference>
<dbReference type="PANTHER" id="PTHR35089">
    <property type="entry name" value="CHAPERONE PROTEIN SKP"/>
    <property type="match status" value="1"/>
</dbReference>
<dbReference type="SUPFAM" id="SSF111384">
    <property type="entry name" value="OmpH-like"/>
    <property type="match status" value="1"/>
</dbReference>
<dbReference type="InterPro" id="IPR024930">
    <property type="entry name" value="Skp_dom_sf"/>
</dbReference>
<proteinExistence type="inferred from homology"/>
<feature type="signal peptide" evidence="4">
    <location>
        <begin position="1"/>
        <end position="21"/>
    </location>
</feature>
<keyword evidence="6" id="KW-1185">Reference proteome</keyword>
<keyword evidence="3" id="KW-0175">Coiled coil</keyword>
<sequence length="170" mass="19334">MKKIVLFIGLFLALGISSSMAQQYALIDMEYILKRIPAYENANEQLEALSKQWQAVIDEEVQEVNAMYKKYQADLTFLAGEEKTKRENQIVAKENAIQELRNQYFGPEGELFKNQEKLIKPIQDNIYEAVKSISIDNGYAVVLDRASATSIIFATPDIDISDEVLSRLGY</sequence>
<feature type="chain" id="PRO_5030003037" description="OmpH family outer membrane protein" evidence="4">
    <location>
        <begin position="22"/>
        <end position="170"/>
    </location>
</feature>
<dbReference type="GO" id="GO:0005829">
    <property type="term" value="C:cytosol"/>
    <property type="evidence" value="ECO:0007669"/>
    <property type="project" value="TreeGrafter"/>
</dbReference>
<evidence type="ECO:0000256" key="3">
    <source>
        <dbReference type="SAM" id="Coils"/>
    </source>
</evidence>
<dbReference type="AlphaFoldDB" id="A0A098C2V9"/>
<keyword evidence="2 4" id="KW-0732">Signal</keyword>
<dbReference type="Gene3D" id="3.30.910.20">
    <property type="entry name" value="Skp domain"/>
    <property type="match status" value="1"/>
</dbReference>
<dbReference type="EMBL" id="LN515532">
    <property type="protein sequence ID" value="CEA16766.1"/>
    <property type="molecule type" value="Genomic_DNA"/>
</dbReference>
<evidence type="ECO:0000313" key="6">
    <source>
        <dbReference type="Proteomes" id="UP000032417"/>
    </source>
</evidence>
<dbReference type="HOGENOM" id="CLU_053320_0_1_10"/>
<evidence type="ECO:0000256" key="1">
    <source>
        <dbReference type="ARBA" id="ARBA00009091"/>
    </source>
</evidence>
<feature type="coiled-coil region" evidence="3">
    <location>
        <begin position="39"/>
        <end position="103"/>
    </location>
</feature>
<name>A0A098C2V9_9BACT</name>
<evidence type="ECO:0008006" key="7">
    <source>
        <dbReference type="Google" id="ProtNLM"/>
    </source>
</evidence>
<dbReference type="GO" id="GO:0050821">
    <property type="term" value="P:protein stabilization"/>
    <property type="evidence" value="ECO:0007669"/>
    <property type="project" value="TreeGrafter"/>
</dbReference>
<evidence type="ECO:0000313" key="5">
    <source>
        <dbReference type="EMBL" id="CEA16766.1"/>
    </source>
</evidence>
<dbReference type="InterPro" id="IPR005632">
    <property type="entry name" value="Chaperone_Skp"/>
</dbReference>
<dbReference type="KEGG" id="pbt:ING2E5B_2037"/>
<dbReference type="Pfam" id="PF03938">
    <property type="entry name" value="OmpH"/>
    <property type="match status" value="1"/>
</dbReference>
<dbReference type="PATRIC" id="fig|1562970.3.peg.2012"/>
<gene>
    <name evidence="5" type="ORF">ING2E5B_2037</name>
</gene>
<dbReference type="PANTHER" id="PTHR35089:SF1">
    <property type="entry name" value="CHAPERONE PROTEIN SKP"/>
    <property type="match status" value="1"/>
</dbReference>
<protein>
    <recommendedName>
        <fullName evidence="7">OmpH family outer membrane protein</fullName>
    </recommendedName>
</protein>
<dbReference type="SMART" id="SM00935">
    <property type="entry name" value="OmpH"/>
    <property type="match status" value="1"/>
</dbReference>
<dbReference type="Proteomes" id="UP000032417">
    <property type="component" value="Chromosome 1"/>
</dbReference>